<dbReference type="Proteomes" id="UP000012960">
    <property type="component" value="Unplaced"/>
</dbReference>
<reference evidence="2" key="2">
    <citation type="submission" date="2021-05" db="UniProtKB">
        <authorList>
            <consortium name="EnsemblPlants"/>
        </authorList>
    </citation>
    <scope>IDENTIFICATION</scope>
    <source>
        <strain evidence="2">subsp. malaccensis</strain>
    </source>
</reference>
<dbReference type="EMBL" id="HG996472">
    <property type="protein sequence ID" value="CAG1832902.1"/>
    <property type="molecule type" value="Genomic_DNA"/>
</dbReference>
<evidence type="ECO:0000313" key="1">
    <source>
        <dbReference type="EMBL" id="CAG1832902.1"/>
    </source>
</evidence>
<name>A0A804KBD0_MUSAM</name>
<dbReference type="EnsemblPlants" id="Ma08_t27440.1">
    <property type="protein sequence ID" value="Ma08_p27440.1"/>
    <property type="gene ID" value="Ma08_g27440"/>
</dbReference>
<dbReference type="AlphaFoldDB" id="A0A804KBD0"/>
<reference evidence="1" key="1">
    <citation type="submission" date="2021-03" db="EMBL/GenBank/DDBJ databases">
        <authorList>
            <consortium name="Genoscope - CEA"/>
            <person name="William W."/>
        </authorList>
    </citation>
    <scope>NUCLEOTIDE SEQUENCE</scope>
    <source>
        <strain evidence="1">Doubled-haploid Pahang</strain>
    </source>
</reference>
<sequence length="55" mass="6121">MGIKCLIGLDEAVLKNIEACRQLSVITRKSLGPNGDLSALKFSYEILMFFLFTLV</sequence>
<evidence type="ECO:0000313" key="2">
    <source>
        <dbReference type="EnsemblPlants" id="Ma08_p27440.1"/>
    </source>
</evidence>
<organism evidence="2 3">
    <name type="scientific">Musa acuminata subsp. malaccensis</name>
    <name type="common">Wild banana</name>
    <name type="synonym">Musa malaccensis</name>
    <dbReference type="NCBI Taxonomy" id="214687"/>
    <lineage>
        <taxon>Eukaryota</taxon>
        <taxon>Viridiplantae</taxon>
        <taxon>Streptophyta</taxon>
        <taxon>Embryophyta</taxon>
        <taxon>Tracheophyta</taxon>
        <taxon>Spermatophyta</taxon>
        <taxon>Magnoliopsida</taxon>
        <taxon>Liliopsida</taxon>
        <taxon>Zingiberales</taxon>
        <taxon>Musaceae</taxon>
        <taxon>Musa</taxon>
    </lineage>
</organism>
<keyword evidence="3" id="KW-1185">Reference proteome</keyword>
<dbReference type="Gramene" id="Ma08_t27440.1">
    <property type="protein sequence ID" value="Ma08_p27440.1"/>
    <property type="gene ID" value="Ma08_g27440"/>
</dbReference>
<accession>A0A804KBD0</accession>
<gene>
    <name evidence="1" type="ORF">GSMUA_88220.1</name>
</gene>
<evidence type="ECO:0000313" key="3">
    <source>
        <dbReference type="Proteomes" id="UP000012960"/>
    </source>
</evidence>
<dbReference type="InParanoid" id="A0A804KBD0"/>
<proteinExistence type="predicted"/>
<protein>
    <submittedName>
        <fullName evidence="1">(wild Malaysian banana) hypothetical protein</fullName>
    </submittedName>
</protein>